<evidence type="ECO:0000256" key="5">
    <source>
        <dbReference type="ARBA" id="ARBA00022741"/>
    </source>
</evidence>
<dbReference type="InterPro" id="IPR002478">
    <property type="entry name" value="PUA"/>
</dbReference>
<dbReference type="SMART" id="SM00359">
    <property type="entry name" value="PUA"/>
    <property type="match status" value="1"/>
</dbReference>
<accession>A0ABQ3GCS9</accession>
<dbReference type="NCBIfam" id="TIGR01027">
    <property type="entry name" value="proB"/>
    <property type="match status" value="1"/>
</dbReference>
<dbReference type="PROSITE" id="PS50890">
    <property type="entry name" value="PUA"/>
    <property type="match status" value="1"/>
</dbReference>
<keyword evidence="1 8" id="KW-0963">Cytoplasm</keyword>
<evidence type="ECO:0000313" key="11">
    <source>
        <dbReference type="Proteomes" id="UP000642819"/>
    </source>
</evidence>
<evidence type="ECO:0000256" key="6">
    <source>
        <dbReference type="ARBA" id="ARBA00022777"/>
    </source>
</evidence>
<dbReference type="EC" id="2.7.2.11" evidence="8"/>
<feature type="binding site" evidence="8">
    <location>
        <position position="31"/>
    </location>
    <ligand>
        <name>ATP</name>
        <dbReference type="ChEBI" id="CHEBI:30616"/>
    </ligand>
</feature>
<dbReference type="InterPro" id="IPR036393">
    <property type="entry name" value="AceGlu_kinase-like_sf"/>
</dbReference>
<comment type="subcellular location">
    <subcellularLocation>
        <location evidence="8">Cytoplasm</location>
    </subcellularLocation>
</comment>
<dbReference type="InterPro" id="IPR001057">
    <property type="entry name" value="Glu/AcGlu_kinase"/>
</dbReference>
<evidence type="ECO:0000259" key="9">
    <source>
        <dbReference type="SMART" id="SM00359"/>
    </source>
</evidence>
<dbReference type="InterPro" id="IPR001048">
    <property type="entry name" value="Asp/Glu/Uridylate_kinase"/>
</dbReference>
<evidence type="ECO:0000256" key="2">
    <source>
        <dbReference type="ARBA" id="ARBA00022605"/>
    </source>
</evidence>
<dbReference type="PROSITE" id="PS00902">
    <property type="entry name" value="GLUTAMATE_5_KINASE"/>
    <property type="match status" value="1"/>
</dbReference>
<proteinExistence type="inferred from homology"/>
<dbReference type="SUPFAM" id="SSF53633">
    <property type="entry name" value="Carbamate kinase-like"/>
    <property type="match status" value="1"/>
</dbReference>
<feature type="binding site" evidence="8">
    <location>
        <position position="71"/>
    </location>
    <ligand>
        <name>substrate</name>
    </ligand>
</feature>
<keyword evidence="5 8" id="KW-0547">Nucleotide-binding</keyword>
<evidence type="ECO:0000256" key="4">
    <source>
        <dbReference type="ARBA" id="ARBA00022679"/>
    </source>
</evidence>
<dbReference type="InterPro" id="IPR036974">
    <property type="entry name" value="PUA_sf"/>
</dbReference>
<dbReference type="InterPro" id="IPR019797">
    <property type="entry name" value="Glutamate_5-kinase_CS"/>
</dbReference>
<dbReference type="InterPro" id="IPR015947">
    <property type="entry name" value="PUA-like_sf"/>
</dbReference>
<dbReference type="PANTHER" id="PTHR43654">
    <property type="entry name" value="GLUTAMATE 5-KINASE"/>
    <property type="match status" value="1"/>
</dbReference>
<dbReference type="InterPro" id="IPR041739">
    <property type="entry name" value="G5K_ProB"/>
</dbReference>
<comment type="pathway">
    <text evidence="8">Amino-acid biosynthesis; L-proline biosynthesis; L-glutamate 5-semialdehyde from L-glutamate: step 1/2.</text>
</comment>
<evidence type="ECO:0000313" key="10">
    <source>
        <dbReference type="EMBL" id="GHD01928.1"/>
    </source>
</evidence>
<keyword evidence="11" id="KW-1185">Reference proteome</keyword>
<comment type="catalytic activity">
    <reaction evidence="8">
        <text>L-glutamate + ATP = L-glutamyl 5-phosphate + ADP</text>
        <dbReference type="Rhea" id="RHEA:14877"/>
        <dbReference type="ChEBI" id="CHEBI:29985"/>
        <dbReference type="ChEBI" id="CHEBI:30616"/>
        <dbReference type="ChEBI" id="CHEBI:58274"/>
        <dbReference type="ChEBI" id="CHEBI:456216"/>
        <dbReference type="EC" id="2.7.2.11"/>
    </reaction>
</comment>
<dbReference type="Pfam" id="PF00696">
    <property type="entry name" value="AA_kinase"/>
    <property type="match status" value="1"/>
</dbReference>
<reference evidence="11" key="1">
    <citation type="journal article" date="2019" name="Int. J. Syst. Evol. Microbiol.">
        <title>The Global Catalogue of Microorganisms (GCM) 10K type strain sequencing project: providing services to taxonomists for standard genome sequencing and annotation.</title>
        <authorList>
            <consortium name="The Broad Institute Genomics Platform"/>
            <consortium name="The Broad Institute Genome Sequencing Center for Infectious Disease"/>
            <person name="Wu L."/>
            <person name="Ma J."/>
        </authorList>
    </citation>
    <scope>NUCLEOTIDE SEQUENCE [LARGE SCALE GENOMIC DNA]</scope>
    <source>
        <strain evidence="11">KCTC 19466</strain>
    </source>
</reference>
<dbReference type="Gene3D" id="3.40.1160.10">
    <property type="entry name" value="Acetylglutamate kinase-like"/>
    <property type="match status" value="1"/>
</dbReference>
<dbReference type="CDD" id="cd04242">
    <property type="entry name" value="AAK_G5K_ProB"/>
    <property type="match status" value="1"/>
</dbReference>
<gene>
    <name evidence="8 10" type="primary">proB</name>
    <name evidence="10" type="ORF">GCM10008096_06590</name>
</gene>
<keyword evidence="2 8" id="KW-0028">Amino-acid biosynthesis</keyword>
<dbReference type="InterPro" id="IPR011529">
    <property type="entry name" value="Glu_5kinase"/>
</dbReference>
<evidence type="ECO:0000256" key="7">
    <source>
        <dbReference type="ARBA" id="ARBA00022840"/>
    </source>
</evidence>
<dbReference type="Gene3D" id="2.30.130.10">
    <property type="entry name" value="PUA domain"/>
    <property type="match status" value="1"/>
</dbReference>
<evidence type="ECO:0000256" key="8">
    <source>
        <dbReference type="HAMAP-Rule" id="MF_00456"/>
    </source>
</evidence>
<dbReference type="PANTHER" id="PTHR43654:SF1">
    <property type="entry name" value="ISOPENTENYL PHOSPHATE KINASE"/>
    <property type="match status" value="1"/>
</dbReference>
<dbReference type="CDD" id="cd21157">
    <property type="entry name" value="PUA_G5K"/>
    <property type="match status" value="1"/>
</dbReference>
<dbReference type="InterPro" id="IPR005715">
    <property type="entry name" value="Glu_5kinase/COase_Synthase"/>
</dbReference>
<dbReference type="SUPFAM" id="SSF88697">
    <property type="entry name" value="PUA domain-like"/>
    <property type="match status" value="1"/>
</dbReference>
<dbReference type="EMBL" id="BMXK01000002">
    <property type="protein sequence ID" value="GHD01928.1"/>
    <property type="molecule type" value="Genomic_DNA"/>
</dbReference>
<comment type="function">
    <text evidence="8">Catalyzes the transfer of a phosphate group to glutamate to form L-glutamate 5-phosphate.</text>
</comment>
<dbReference type="Proteomes" id="UP000642819">
    <property type="component" value="Unassembled WGS sequence"/>
</dbReference>
<feature type="binding site" evidence="8">
    <location>
        <position position="170"/>
    </location>
    <ligand>
        <name>substrate</name>
    </ligand>
</feature>
<protein>
    <recommendedName>
        <fullName evidence="8">Glutamate 5-kinase</fullName>
        <ecNumber evidence="8">2.7.2.11</ecNumber>
    </recommendedName>
    <alternativeName>
        <fullName evidence="8">Gamma-glutamyl kinase</fullName>
        <shortName evidence="8">GK</shortName>
    </alternativeName>
</protein>
<name>A0ABQ3GCS9_9MICC</name>
<feature type="binding site" evidence="8">
    <location>
        <begin position="190"/>
        <end position="191"/>
    </location>
    <ligand>
        <name>ATP</name>
        <dbReference type="ChEBI" id="CHEBI:30616"/>
    </ligand>
</feature>
<feature type="binding site" evidence="8">
    <location>
        <position position="158"/>
    </location>
    <ligand>
        <name>substrate</name>
    </ligand>
</feature>
<sequence length="388" mass="41019">MKQRLRMKETRKPSAVRERSDITRAGRIVVKVGSSSLTTVDGGVSEDALKALVDTLGRARAAGTEIILISSGAVAAGLSPMGIQRRPRDLATQQAAAAVGQGHLVAQYVDEFAKHGVTVGQVLLTAEDLNRREQYGNAFNTLNRLLDLGVLPIINEHDTVATHEIRFGDNDRLAALVADLVKAETLVLLSDVDAVYDGPPQKGATRISRVDSPADLDGVEIGGTGSGIGTGGMATKVRAATMAAESGIPALVTSAANVGRVLEGEDVGTWFATRGVRRSARMLWLEHLADPDGRLVLDAGAVKAIAGGKKSLLPAGITSVSGDFNAGDVVELTDKKGKIIARGIVNYDNDELPAMIGKTTRELSKKQGKRYARSVVHVDDLVVVVRRR</sequence>
<organism evidence="10 11">
    <name type="scientific">Zhihengliuella salsuginis</name>
    <dbReference type="NCBI Taxonomy" id="578222"/>
    <lineage>
        <taxon>Bacteria</taxon>
        <taxon>Bacillati</taxon>
        <taxon>Actinomycetota</taxon>
        <taxon>Actinomycetes</taxon>
        <taxon>Micrococcales</taxon>
        <taxon>Micrococcaceae</taxon>
        <taxon>Zhihengliuella</taxon>
    </lineage>
</organism>
<dbReference type="Pfam" id="PF01472">
    <property type="entry name" value="PUA"/>
    <property type="match status" value="1"/>
</dbReference>
<dbReference type="PRINTS" id="PR00474">
    <property type="entry name" value="GLU5KINASE"/>
</dbReference>
<dbReference type="HAMAP" id="MF_00456">
    <property type="entry name" value="ProB"/>
    <property type="match status" value="1"/>
</dbReference>
<keyword evidence="7 8" id="KW-0067">ATP-binding</keyword>
<keyword evidence="3 8" id="KW-0641">Proline biosynthesis</keyword>
<dbReference type="PIRSF" id="PIRSF000729">
    <property type="entry name" value="GK"/>
    <property type="match status" value="1"/>
</dbReference>
<keyword evidence="6 8" id="KW-0418">Kinase</keyword>
<keyword evidence="4 8" id="KW-0808">Transferase</keyword>
<evidence type="ECO:0000256" key="1">
    <source>
        <dbReference type="ARBA" id="ARBA00022490"/>
    </source>
</evidence>
<evidence type="ECO:0000256" key="3">
    <source>
        <dbReference type="ARBA" id="ARBA00022650"/>
    </source>
</evidence>
<feature type="domain" description="PUA" evidence="9">
    <location>
        <begin position="293"/>
        <end position="372"/>
    </location>
</feature>
<feature type="binding site" evidence="8">
    <location>
        <begin position="230"/>
        <end position="236"/>
    </location>
    <ligand>
        <name>ATP</name>
        <dbReference type="ChEBI" id="CHEBI:30616"/>
    </ligand>
</feature>
<comment type="similarity">
    <text evidence="8">Belongs to the glutamate 5-kinase family.</text>
</comment>
<comment type="caution">
    <text evidence="10">The sequence shown here is derived from an EMBL/GenBank/DDBJ whole genome shotgun (WGS) entry which is preliminary data.</text>
</comment>